<proteinExistence type="predicted"/>
<comment type="subcellular location">
    <subcellularLocation>
        <location evidence="1">Membrane</location>
        <topology evidence="1">Multi-pass membrane protein</topology>
    </subcellularLocation>
</comment>
<name>A0A8J4BE06_9CHLO</name>
<reference evidence="7" key="1">
    <citation type="journal article" date="2021" name="Proc. Natl. Acad. Sci. U.S.A.">
        <title>Three genomes in the algal genus Volvox reveal the fate of a haploid sex-determining region after a transition to homothallism.</title>
        <authorList>
            <person name="Yamamoto K."/>
            <person name="Hamaji T."/>
            <person name="Kawai-Toyooka H."/>
            <person name="Matsuzaki R."/>
            <person name="Takahashi F."/>
            <person name="Nishimura Y."/>
            <person name="Kawachi M."/>
            <person name="Noguchi H."/>
            <person name="Minakuchi Y."/>
            <person name="Umen J.G."/>
            <person name="Toyoda A."/>
            <person name="Nozaki H."/>
        </authorList>
    </citation>
    <scope>NUCLEOTIDE SEQUENCE</scope>
    <source>
        <strain evidence="7">NIES-3780</strain>
    </source>
</reference>
<dbReference type="Pfam" id="PF03151">
    <property type="entry name" value="TPT"/>
    <property type="match status" value="1"/>
</dbReference>
<evidence type="ECO:0000313" key="7">
    <source>
        <dbReference type="EMBL" id="GIL59594.1"/>
    </source>
</evidence>
<organism evidence="7 8">
    <name type="scientific">Volvox africanus</name>
    <dbReference type="NCBI Taxonomy" id="51714"/>
    <lineage>
        <taxon>Eukaryota</taxon>
        <taxon>Viridiplantae</taxon>
        <taxon>Chlorophyta</taxon>
        <taxon>core chlorophytes</taxon>
        <taxon>Chlorophyceae</taxon>
        <taxon>CS clade</taxon>
        <taxon>Chlamydomonadales</taxon>
        <taxon>Volvocaceae</taxon>
        <taxon>Volvox</taxon>
    </lineage>
</organism>
<sequence length="343" mass="37881">MAPQPFPSRDARFRAFDDSTSWLKVFTVVSASIAWMLVSSGLIMLNKYIMVDLGFEYPMFVTMMGMGMSGLLAFLCCYIFRLVDVNEKLDIKFWFQRILPIGLLMAITLWTGNEVYLHLTVAFIQMLKAFNPVITMVCLIMAGLESPTRPMVVSVLLTALGTAAAAYGEMNMSMYGVALMLTSETAESIRLVMTQFLLVGLNFHPIEGLMYLASTCCLWLMAGCVVVELPEMRRKDAIDVVWEYPSVFLCAAFLGFGVNALAYVVIKLASSLTLKVLATAKNTLLVVCGMLFFGEVVTGLQGYGYILSLTGFLWYQWLKVSQLAGSDSRTTAIQTPAATARSV</sequence>
<accession>A0A8J4BE06</accession>
<gene>
    <name evidence="7" type="ORF">Vafri_14339</name>
</gene>
<dbReference type="AlphaFoldDB" id="A0A8J4BE06"/>
<feature type="transmembrane region" description="Helical" evidence="5">
    <location>
        <begin position="93"/>
        <end position="110"/>
    </location>
</feature>
<evidence type="ECO:0000256" key="5">
    <source>
        <dbReference type="SAM" id="Phobius"/>
    </source>
</evidence>
<evidence type="ECO:0000256" key="2">
    <source>
        <dbReference type="ARBA" id="ARBA00022692"/>
    </source>
</evidence>
<feature type="transmembrane region" description="Helical" evidence="5">
    <location>
        <begin position="21"/>
        <end position="45"/>
    </location>
</feature>
<feature type="transmembrane region" description="Helical" evidence="5">
    <location>
        <begin position="151"/>
        <end position="168"/>
    </location>
</feature>
<feature type="transmembrane region" description="Helical" evidence="5">
    <location>
        <begin position="241"/>
        <end position="266"/>
    </location>
</feature>
<keyword evidence="3 5" id="KW-1133">Transmembrane helix</keyword>
<protein>
    <recommendedName>
        <fullName evidence="6">Sugar phosphate transporter domain-containing protein</fullName>
    </recommendedName>
</protein>
<keyword evidence="4 5" id="KW-0472">Membrane</keyword>
<comment type="caution">
    <text evidence="7">The sequence shown here is derived from an EMBL/GenBank/DDBJ whole genome shotgun (WGS) entry which is preliminary data.</text>
</comment>
<feature type="domain" description="Sugar phosphate transporter" evidence="6">
    <location>
        <begin position="32"/>
        <end position="315"/>
    </location>
</feature>
<evidence type="ECO:0000256" key="1">
    <source>
        <dbReference type="ARBA" id="ARBA00004141"/>
    </source>
</evidence>
<dbReference type="InterPro" id="IPR050186">
    <property type="entry name" value="TPT_transporter"/>
</dbReference>
<keyword evidence="8" id="KW-1185">Reference proteome</keyword>
<feature type="transmembrane region" description="Helical" evidence="5">
    <location>
        <begin position="116"/>
        <end position="144"/>
    </location>
</feature>
<dbReference type="GO" id="GO:0016020">
    <property type="term" value="C:membrane"/>
    <property type="evidence" value="ECO:0007669"/>
    <property type="project" value="UniProtKB-SubCell"/>
</dbReference>
<dbReference type="PANTHER" id="PTHR11132">
    <property type="entry name" value="SOLUTE CARRIER FAMILY 35"/>
    <property type="match status" value="1"/>
</dbReference>
<evidence type="ECO:0000256" key="4">
    <source>
        <dbReference type="ARBA" id="ARBA00023136"/>
    </source>
</evidence>
<evidence type="ECO:0000259" key="6">
    <source>
        <dbReference type="Pfam" id="PF03151"/>
    </source>
</evidence>
<dbReference type="EMBL" id="BNCO01000035">
    <property type="protein sequence ID" value="GIL59594.1"/>
    <property type="molecule type" value="Genomic_DNA"/>
</dbReference>
<dbReference type="Proteomes" id="UP000747399">
    <property type="component" value="Unassembled WGS sequence"/>
</dbReference>
<dbReference type="InterPro" id="IPR004853">
    <property type="entry name" value="Sugar_P_trans_dom"/>
</dbReference>
<feature type="transmembrane region" description="Helical" evidence="5">
    <location>
        <begin position="208"/>
        <end position="229"/>
    </location>
</feature>
<evidence type="ECO:0000256" key="3">
    <source>
        <dbReference type="ARBA" id="ARBA00022989"/>
    </source>
</evidence>
<keyword evidence="2 5" id="KW-0812">Transmembrane</keyword>
<evidence type="ECO:0000313" key="8">
    <source>
        <dbReference type="Proteomes" id="UP000747399"/>
    </source>
</evidence>
<feature type="transmembrane region" description="Helical" evidence="5">
    <location>
        <begin position="57"/>
        <end position="81"/>
    </location>
</feature>